<sequence length="94" mass="10731">MRFCVTIVLTILLQFRLVWATEFSSGCNIFLTVATFNSTHDLTEYHVVIKENDIYLQSSHKTIALNPRSMKPSTALSNEDLKSSLELRKVRAIL</sequence>
<organism evidence="2 3">
    <name type="scientific">Acrobeloides nanus</name>
    <dbReference type="NCBI Taxonomy" id="290746"/>
    <lineage>
        <taxon>Eukaryota</taxon>
        <taxon>Metazoa</taxon>
        <taxon>Ecdysozoa</taxon>
        <taxon>Nematoda</taxon>
        <taxon>Chromadorea</taxon>
        <taxon>Rhabditida</taxon>
        <taxon>Tylenchina</taxon>
        <taxon>Cephalobomorpha</taxon>
        <taxon>Cephaloboidea</taxon>
        <taxon>Cephalobidae</taxon>
        <taxon>Acrobeloides</taxon>
    </lineage>
</organism>
<dbReference type="Proteomes" id="UP000887540">
    <property type="component" value="Unplaced"/>
</dbReference>
<dbReference type="WBParaSite" id="ACRNAN_Path_1173.g4541.t1">
    <property type="protein sequence ID" value="ACRNAN_Path_1173.g4541.t1"/>
    <property type="gene ID" value="ACRNAN_Path_1173.g4541"/>
</dbReference>
<feature type="chain" id="PRO_5037263389" evidence="1">
    <location>
        <begin position="21"/>
        <end position="94"/>
    </location>
</feature>
<dbReference type="AlphaFoldDB" id="A0A914BWX0"/>
<feature type="signal peptide" evidence="1">
    <location>
        <begin position="1"/>
        <end position="20"/>
    </location>
</feature>
<evidence type="ECO:0000256" key="1">
    <source>
        <dbReference type="SAM" id="SignalP"/>
    </source>
</evidence>
<proteinExistence type="predicted"/>
<evidence type="ECO:0000313" key="3">
    <source>
        <dbReference type="WBParaSite" id="ACRNAN_Path_1173.g4541.t1"/>
    </source>
</evidence>
<keyword evidence="1" id="KW-0732">Signal</keyword>
<name>A0A914BWX0_9BILA</name>
<evidence type="ECO:0000313" key="2">
    <source>
        <dbReference type="Proteomes" id="UP000887540"/>
    </source>
</evidence>
<protein>
    <submittedName>
        <fullName evidence="3">Uncharacterized protein</fullName>
    </submittedName>
</protein>
<reference evidence="3" key="1">
    <citation type="submission" date="2022-11" db="UniProtKB">
        <authorList>
            <consortium name="WormBaseParasite"/>
        </authorList>
    </citation>
    <scope>IDENTIFICATION</scope>
</reference>
<accession>A0A914BWX0</accession>
<keyword evidence="2" id="KW-1185">Reference proteome</keyword>